<dbReference type="Pfam" id="PF02397">
    <property type="entry name" value="Bac_transf"/>
    <property type="match status" value="1"/>
</dbReference>
<evidence type="ECO:0000259" key="3">
    <source>
        <dbReference type="Pfam" id="PF02397"/>
    </source>
</evidence>
<accession>A0A844GV98</accession>
<dbReference type="EMBL" id="WMIA01000007">
    <property type="protein sequence ID" value="MTF38789.1"/>
    <property type="molecule type" value="Genomic_DNA"/>
</dbReference>
<evidence type="ECO:0000256" key="1">
    <source>
        <dbReference type="ARBA" id="ARBA00006464"/>
    </source>
</evidence>
<dbReference type="PANTHER" id="PTHR30576:SF10">
    <property type="entry name" value="SLL5057 PROTEIN"/>
    <property type="match status" value="1"/>
</dbReference>
<feature type="transmembrane region" description="Helical" evidence="2">
    <location>
        <begin position="207"/>
        <end position="225"/>
    </location>
</feature>
<reference evidence="4 5" key="1">
    <citation type="submission" date="2019-11" db="EMBL/GenBank/DDBJ databases">
        <title>Isolation of a new High Light Tolerant Cyanobacteria.</title>
        <authorList>
            <person name="Dobson Z."/>
            <person name="Vaughn N."/>
            <person name="Vaughn M."/>
            <person name="Fromme P."/>
            <person name="Mazor Y."/>
        </authorList>
    </citation>
    <scope>NUCLEOTIDE SEQUENCE [LARGE SCALE GENOMIC DNA]</scope>
    <source>
        <strain evidence="4 5">0216</strain>
    </source>
</reference>
<dbReference type="GO" id="GO:0016780">
    <property type="term" value="F:phosphotransferase activity, for other substituted phosphate groups"/>
    <property type="evidence" value="ECO:0007669"/>
    <property type="project" value="TreeGrafter"/>
</dbReference>
<keyword evidence="2" id="KW-0812">Transmembrane</keyword>
<name>A0A844GV98_9CHRO</name>
<dbReference type="Proteomes" id="UP000437131">
    <property type="component" value="Unassembled WGS sequence"/>
</dbReference>
<protein>
    <submittedName>
        <fullName evidence="4">Sugar transferase</fullName>
    </submittedName>
</protein>
<evidence type="ECO:0000313" key="4">
    <source>
        <dbReference type="EMBL" id="MTF38789.1"/>
    </source>
</evidence>
<keyword evidence="2" id="KW-0472">Membrane</keyword>
<comment type="caution">
    <text evidence="4">The sequence shown here is derived from an EMBL/GenBank/DDBJ whole genome shotgun (WGS) entry which is preliminary data.</text>
</comment>
<feature type="domain" description="Bacterial sugar transferase" evidence="3">
    <location>
        <begin position="38"/>
        <end position="224"/>
    </location>
</feature>
<organism evidence="4 5">
    <name type="scientific">Cyanobacterium aponinum 0216</name>
    <dbReference type="NCBI Taxonomy" id="2676140"/>
    <lineage>
        <taxon>Bacteria</taxon>
        <taxon>Bacillati</taxon>
        <taxon>Cyanobacteriota</taxon>
        <taxon>Cyanophyceae</taxon>
        <taxon>Oscillatoriophycideae</taxon>
        <taxon>Chroococcales</taxon>
        <taxon>Geminocystaceae</taxon>
        <taxon>Cyanobacterium</taxon>
    </lineage>
</organism>
<keyword evidence="4" id="KW-0808">Transferase</keyword>
<evidence type="ECO:0000256" key="2">
    <source>
        <dbReference type="SAM" id="Phobius"/>
    </source>
</evidence>
<gene>
    <name evidence="4" type="ORF">GGC33_07590</name>
</gene>
<dbReference type="InterPro" id="IPR003362">
    <property type="entry name" value="Bact_transf"/>
</dbReference>
<keyword evidence="2" id="KW-1133">Transmembrane helix</keyword>
<dbReference type="RefSeq" id="WP_155083642.1">
    <property type="nucleotide sequence ID" value="NZ_WMIA01000007.1"/>
</dbReference>
<sequence>MFFSDSRFLNNPLPSPDIVSCPQGINTTIHVSAYSTFKRYIDILGGFVGLVITALIFIPIAIAIKWDSQGPVLYSQIRCGLNGKPFRIWKFRSMYSDADQKKHLVENKAKGHIFKNDQDPRITRVGAFLRKTSLDEFPQFWNVLLGDMSLVGTRPPTICEVSHYSSRHWLRLRVKPGITGEWQVNGRSLVDDFEQIVSLDLQYQRKWSIWYDLALIIATVKVVLLRKGAH</sequence>
<evidence type="ECO:0000313" key="5">
    <source>
        <dbReference type="Proteomes" id="UP000437131"/>
    </source>
</evidence>
<proteinExistence type="inferred from homology"/>
<dbReference type="AlphaFoldDB" id="A0A844GV98"/>
<comment type="similarity">
    <text evidence="1">Belongs to the bacterial sugar transferase family.</text>
</comment>
<dbReference type="PANTHER" id="PTHR30576">
    <property type="entry name" value="COLANIC BIOSYNTHESIS UDP-GLUCOSE LIPID CARRIER TRANSFERASE"/>
    <property type="match status" value="1"/>
</dbReference>
<feature type="transmembrane region" description="Helical" evidence="2">
    <location>
        <begin position="43"/>
        <end position="64"/>
    </location>
</feature>